<evidence type="ECO:0000259" key="1">
    <source>
        <dbReference type="Pfam" id="PF00884"/>
    </source>
</evidence>
<dbReference type="GO" id="GO:0009244">
    <property type="term" value="P:lipopolysaccharide core region biosynthetic process"/>
    <property type="evidence" value="ECO:0007669"/>
    <property type="project" value="TreeGrafter"/>
</dbReference>
<dbReference type="PANTHER" id="PTHR30443">
    <property type="entry name" value="INNER MEMBRANE PROTEIN"/>
    <property type="match status" value="1"/>
</dbReference>
<dbReference type="PANTHER" id="PTHR30443:SF0">
    <property type="entry name" value="PHOSPHOETHANOLAMINE TRANSFERASE EPTA"/>
    <property type="match status" value="1"/>
</dbReference>
<feature type="domain" description="Sulfatase N-terminal" evidence="1">
    <location>
        <begin position="2"/>
        <end position="84"/>
    </location>
</feature>
<dbReference type="EC" id="2.7.-.-" evidence="2"/>
<dbReference type="EMBL" id="UFUZ01000001">
    <property type="protein sequence ID" value="SUX27477.1"/>
    <property type="molecule type" value="Genomic_DNA"/>
</dbReference>
<dbReference type="SUPFAM" id="SSF53649">
    <property type="entry name" value="Alkaline phosphatase-like"/>
    <property type="match status" value="1"/>
</dbReference>
<proteinExistence type="predicted"/>
<dbReference type="AlphaFoldDB" id="A0A381EL59"/>
<dbReference type="Pfam" id="PF00884">
    <property type="entry name" value="Sulfatase"/>
    <property type="match status" value="1"/>
</dbReference>
<accession>A0A381EL59</accession>
<dbReference type="InterPro" id="IPR040423">
    <property type="entry name" value="PEA_transferase"/>
</dbReference>
<dbReference type="GO" id="GO:0016776">
    <property type="term" value="F:phosphotransferase activity, phosphate group as acceptor"/>
    <property type="evidence" value="ECO:0007669"/>
    <property type="project" value="TreeGrafter"/>
</dbReference>
<dbReference type="InterPro" id="IPR000917">
    <property type="entry name" value="Sulfatase_N"/>
</dbReference>
<reference evidence="2 3" key="1">
    <citation type="submission" date="2018-06" db="EMBL/GenBank/DDBJ databases">
        <authorList>
            <consortium name="Pathogen Informatics"/>
            <person name="Doyle S."/>
        </authorList>
    </citation>
    <scope>NUCLEOTIDE SEQUENCE [LARGE SCALE GENOMIC DNA]</scope>
    <source>
        <strain evidence="2 3">NCTC12264</strain>
    </source>
</reference>
<gene>
    <name evidence="2" type="primary">eptA_1</name>
    <name evidence="2" type="ORF">NCTC12264_01722</name>
</gene>
<protein>
    <submittedName>
        <fullName evidence="2">Sulfatase</fullName>
        <ecNumber evidence="2">2.7.-.-</ecNumber>
    </submittedName>
</protein>
<organism evidence="2 3">
    <name type="scientific">Campylobacter upsaliensis</name>
    <dbReference type="NCBI Taxonomy" id="28080"/>
    <lineage>
        <taxon>Bacteria</taxon>
        <taxon>Pseudomonadati</taxon>
        <taxon>Campylobacterota</taxon>
        <taxon>Epsilonproteobacteria</taxon>
        <taxon>Campylobacterales</taxon>
        <taxon>Campylobacteraceae</taxon>
        <taxon>Campylobacter</taxon>
    </lineage>
</organism>
<evidence type="ECO:0000313" key="3">
    <source>
        <dbReference type="Proteomes" id="UP000254161"/>
    </source>
</evidence>
<name>A0A381EL59_CAMUP</name>
<sequence>MIDELKTIKDYQNTLIYISDHGESLGKNGIYLHGLPYAIAPKTQTQVPILLWSNDENLQNIALKHRNLATSHDSIFSTILDYFEIKTPFYEEEFDFLNLKFGEKK</sequence>
<evidence type="ECO:0000313" key="2">
    <source>
        <dbReference type="EMBL" id="SUX27477.1"/>
    </source>
</evidence>
<keyword evidence="2" id="KW-0808">Transferase</keyword>
<dbReference type="Proteomes" id="UP000254161">
    <property type="component" value="Unassembled WGS sequence"/>
</dbReference>
<dbReference type="Gene3D" id="3.40.720.10">
    <property type="entry name" value="Alkaline Phosphatase, subunit A"/>
    <property type="match status" value="1"/>
</dbReference>
<dbReference type="GO" id="GO:0005886">
    <property type="term" value="C:plasma membrane"/>
    <property type="evidence" value="ECO:0007669"/>
    <property type="project" value="UniProtKB-SubCell"/>
</dbReference>
<dbReference type="InterPro" id="IPR017850">
    <property type="entry name" value="Alkaline_phosphatase_core_sf"/>
</dbReference>